<comment type="caution">
    <text evidence="3">The sequence shown here is derived from an EMBL/GenBank/DDBJ whole genome shotgun (WGS) entry which is preliminary data.</text>
</comment>
<dbReference type="OrthoDB" id="5492344at2"/>
<keyword evidence="2" id="KW-1133">Transmembrane helix</keyword>
<feature type="transmembrane region" description="Helical" evidence="2">
    <location>
        <begin position="433"/>
        <end position="451"/>
    </location>
</feature>
<feature type="transmembrane region" description="Helical" evidence="2">
    <location>
        <begin position="165"/>
        <end position="184"/>
    </location>
</feature>
<accession>A0A4Q7J420</accession>
<feature type="transmembrane region" description="Helical" evidence="2">
    <location>
        <begin position="221"/>
        <end position="254"/>
    </location>
</feature>
<dbReference type="Proteomes" id="UP000292003">
    <property type="component" value="Unassembled WGS sequence"/>
</dbReference>
<proteinExistence type="predicted"/>
<dbReference type="RefSeq" id="WP_130476698.1">
    <property type="nucleotide sequence ID" value="NZ_SFCC01000009.1"/>
</dbReference>
<sequence>MSTLDNPVVNQVADPEQPRSGGRLPSPAAAIAAASGRAPAEVVDDWVKTGDPAQVTDLFALAPGIPATVLVVHDGGAEVPKVFSQAAHAWIAFREGAAGTRLTAVGDRLNRKIAVTEPDGAVDFLPIDEESVTGIIAPDALRAWGEYLDDPDTTARPQGSGLWRLGYLVLVPVVLALAFLFFRVTMDDSFITWRYGRTLVEHGVWNWNSDGPLVEAYTNPIYAALSIIPALLGISAELFFKILAVCIAIGYVVVVRRARLPKAQEFVLIAVALASPVFHLQLFMGLETVSFALLVGWLFAIVYRRGALGPLGFVVAGAVALSRPEGIVLTAVAIGWSLLIDRGKANRRGAFIVLIGWAIYWGARWWYFGSFFPNTFYKKTGGDEPLLIRVMQTLPIAGPILLPVLIGLVLGFTLYRRVTGKSLLSRTETLRDAVPVVLAVTSALVVLGVYRQSDLVMDTGNRFYWQLLFPVVLLVLSRPVRLGSGAAVEERGRQRGMALAAVALATATVILWAPAELSTGVAIGTGIVAVAVAAGAMRKIAAATVLAAVGLSTVIGFGEATEMTSMLAYRYRLAAAHEAVGKAISDAAPPDGAVAVADAGVLPYSADRRAIDIAGLATSESVDGILDSAFLEGQNLQLAILLSSSNDAGSVWRAHAAESVHAYVSDPSRDFWSAPAAEFAPNYHLNYWIGPQWRGSDLSQRLNQVYQESWRQNDRSDTEIVMDNVWNFSFLGR</sequence>
<dbReference type="AlphaFoldDB" id="A0A4Q7J420"/>
<name>A0A4Q7J420_9PSEU</name>
<keyword evidence="2" id="KW-0472">Membrane</keyword>
<keyword evidence="4" id="KW-1185">Reference proteome</keyword>
<dbReference type="EMBL" id="SFCC01000009">
    <property type="protein sequence ID" value="RZQ62270.1"/>
    <property type="molecule type" value="Genomic_DNA"/>
</dbReference>
<feature type="transmembrane region" description="Helical" evidence="2">
    <location>
        <begin position="463"/>
        <end position="484"/>
    </location>
</feature>
<reference evidence="3 4" key="1">
    <citation type="submission" date="2019-02" db="EMBL/GenBank/DDBJ databases">
        <title>Draft genome sequence of Amycolatopsis sp. 8-3EHSu isolated from roots of Suaeda maritima.</title>
        <authorList>
            <person name="Duangmal K."/>
            <person name="Chantavorakit T."/>
        </authorList>
    </citation>
    <scope>NUCLEOTIDE SEQUENCE [LARGE SCALE GENOMIC DNA]</scope>
    <source>
        <strain evidence="3 4">8-3EHSu</strain>
    </source>
</reference>
<protein>
    <submittedName>
        <fullName evidence="3">Uncharacterized protein</fullName>
    </submittedName>
</protein>
<organism evidence="3 4">
    <name type="scientific">Amycolatopsis suaedae</name>
    <dbReference type="NCBI Taxonomy" id="2510978"/>
    <lineage>
        <taxon>Bacteria</taxon>
        <taxon>Bacillati</taxon>
        <taxon>Actinomycetota</taxon>
        <taxon>Actinomycetes</taxon>
        <taxon>Pseudonocardiales</taxon>
        <taxon>Pseudonocardiaceae</taxon>
        <taxon>Amycolatopsis</taxon>
    </lineage>
</organism>
<evidence type="ECO:0000313" key="3">
    <source>
        <dbReference type="EMBL" id="RZQ62270.1"/>
    </source>
</evidence>
<feature type="transmembrane region" description="Helical" evidence="2">
    <location>
        <begin position="496"/>
        <end position="513"/>
    </location>
</feature>
<evidence type="ECO:0000256" key="2">
    <source>
        <dbReference type="SAM" id="Phobius"/>
    </source>
</evidence>
<evidence type="ECO:0000256" key="1">
    <source>
        <dbReference type="SAM" id="MobiDB-lite"/>
    </source>
</evidence>
<gene>
    <name evidence="3" type="ORF">EWH70_18485</name>
</gene>
<keyword evidence="2" id="KW-0812">Transmembrane</keyword>
<feature type="region of interest" description="Disordered" evidence="1">
    <location>
        <begin position="1"/>
        <end position="26"/>
    </location>
</feature>
<feature type="transmembrane region" description="Helical" evidence="2">
    <location>
        <begin position="266"/>
        <end position="299"/>
    </location>
</feature>
<feature type="transmembrane region" description="Helical" evidence="2">
    <location>
        <begin position="350"/>
        <end position="367"/>
    </location>
</feature>
<feature type="transmembrane region" description="Helical" evidence="2">
    <location>
        <begin position="387"/>
        <end position="412"/>
    </location>
</feature>
<evidence type="ECO:0000313" key="4">
    <source>
        <dbReference type="Proteomes" id="UP000292003"/>
    </source>
</evidence>
<feature type="transmembrane region" description="Helical" evidence="2">
    <location>
        <begin position="311"/>
        <end position="338"/>
    </location>
</feature>
<feature type="transmembrane region" description="Helical" evidence="2">
    <location>
        <begin position="519"/>
        <end position="537"/>
    </location>
</feature>